<dbReference type="EMBL" id="DAAQYW010000006">
    <property type="protein sequence ID" value="HAE1442734.1"/>
    <property type="molecule type" value="Genomic_DNA"/>
</dbReference>
<sequence length="403" mass="46654">MARFESIKQLLALSCEDIFYADDIVHVHLPMVQTVYDFASICSEQNLISQTFSFVFKGQSRDRVFSLWDELPSSITNGNITTFGVSLNLKSLRMNGIHVYYDENELIEICPLSPERFLIIKLGINNGDCTICPDEYSKNEIARYRQVKKIWDLLSSCSDHQDGHELIFLYKQKISVTLNYNIKDLEHEFDGFAKLDKIFSDELHMDAKCNIMRSTLHSFLWREKRSDSFRKLLAEFTLFSLVFEENYRAFSVGFSFDKIRKEYSERFRDYLSKLNGIMYDTLTRALSIPISSLISFVAMKGDFSGSSAIINVGALLLVLFASINIWYLVKFQSSMIRISQSEYKDLFDNIRTELKDLELIELSQKEEELNDQSKKVISILNFVQSISICNLILNAALFIITIF</sequence>
<feature type="transmembrane region" description="Helical" evidence="1">
    <location>
        <begin position="379"/>
        <end position="402"/>
    </location>
</feature>
<organism evidence="3">
    <name type="scientific">Salmonella enterica subsp. enterica serovar Bredeney</name>
    <dbReference type="NCBI Taxonomy" id="134047"/>
    <lineage>
        <taxon>Bacteria</taxon>
        <taxon>Pseudomonadati</taxon>
        <taxon>Pseudomonadota</taxon>
        <taxon>Gammaproteobacteria</taxon>
        <taxon>Enterobacterales</taxon>
        <taxon>Enterobacteriaceae</taxon>
        <taxon>Salmonella</taxon>
    </lineage>
</organism>
<gene>
    <name evidence="2" type="ORF">DNY97_17590</name>
    <name evidence="3" type="ORF">G2994_05940</name>
</gene>
<reference evidence="3" key="1">
    <citation type="journal article" date="2018" name="Genome Biol.">
        <title>SKESA: strategic k-mer extension for scrupulous assemblies.</title>
        <authorList>
            <person name="Souvorov A."/>
            <person name="Agarwala R."/>
            <person name="Lipman D.J."/>
        </authorList>
    </citation>
    <scope>NUCLEOTIDE SEQUENCE</scope>
    <source>
        <strain evidence="3">Salmonella enterica</strain>
    </source>
</reference>
<feature type="transmembrane region" description="Helical" evidence="1">
    <location>
        <begin position="308"/>
        <end position="329"/>
    </location>
</feature>
<evidence type="ECO:0000313" key="3">
    <source>
        <dbReference type="EMBL" id="HAE1442734.1"/>
    </source>
</evidence>
<comment type="caution">
    <text evidence="3">The sequence shown here is derived from an EMBL/GenBank/DDBJ whole genome shotgun (WGS) entry which is preliminary data.</text>
</comment>
<evidence type="ECO:0000256" key="1">
    <source>
        <dbReference type="SAM" id="Phobius"/>
    </source>
</evidence>
<name>A0A3U7ZJY2_SALET</name>
<reference evidence="3" key="3">
    <citation type="submission" date="2019-10" db="EMBL/GenBank/DDBJ databases">
        <authorList>
            <consortium name="NCBI Pathogen Detection Project"/>
        </authorList>
    </citation>
    <scope>NUCLEOTIDE SEQUENCE</scope>
    <source>
        <strain evidence="3">Salmonella enterica</strain>
    </source>
</reference>
<proteinExistence type="predicted"/>
<keyword evidence="1" id="KW-1133">Transmembrane helix</keyword>
<keyword evidence="1" id="KW-0812">Transmembrane</keyword>
<dbReference type="RefSeq" id="WP_079965627.1">
    <property type="nucleotide sequence ID" value="NZ_MXWE01000021.1"/>
</dbReference>
<evidence type="ECO:0000313" key="2">
    <source>
        <dbReference type="EMBL" id="EBV1853367.1"/>
    </source>
</evidence>
<reference evidence="2" key="2">
    <citation type="submission" date="2018-06" db="EMBL/GenBank/DDBJ databases">
        <authorList>
            <person name="Ashton P.M."/>
            <person name="Dallman T."/>
            <person name="Nair S."/>
            <person name="De Pinna E."/>
            <person name="Peters T."/>
            <person name="Grant K."/>
        </authorList>
    </citation>
    <scope>NUCLEOTIDE SEQUENCE</scope>
    <source>
        <strain evidence="2">527520</strain>
    </source>
</reference>
<dbReference type="EMBL" id="AAHEIV010000021">
    <property type="protein sequence ID" value="EBV1853367.1"/>
    <property type="molecule type" value="Genomic_DNA"/>
</dbReference>
<dbReference type="AlphaFoldDB" id="A0A3U7ZJY2"/>
<accession>A0A3U7ZJY2</accession>
<protein>
    <submittedName>
        <fullName evidence="3">Uncharacterized protein</fullName>
    </submittedName>
</protein>
<keyword evidence="1" id="KW-0472">Membrane</keyword>